<dbReference type="InterPro" id="IPR018487">
    <property type="entry name" value="Hemopexin-like_repeat"/>
</dbReference>
<reference evidence="4 5" key="1">
    <citation type="submission" date="2023-01" db="EMBL/GenBank/DDBJ databases">
        <title>Cultivation and genomic characterization of new, ubiquitous marine nitrite-oxidizing bacteria from the Nitrospirales.</title>
        <authorList>
            <person name="Mueller A.J."/>
            <person name="Daebeler A."/>
            <person name="Herbold C.W."/>
            <person name="Kirkegaard R.H."/>
            <person name="Daims H."/>
        </authorList>
    </citation>
    <scope>NUCLEOTIDE SEQUENCE [LARGE SCALE GENOMIC DNA]</scope>
    <source>
        <strain evidence="4 5">VA</strain>
    </source>
</reference>
<dbReference type="SUPFAM" id="SSF48695">
    <property type="entry name" value="Multiheme cytochromes"/>
    <property type="match status" value="1"/>
</dbReference>
<sequence>MSRLIFMSTLCGMFIAVSFCATVDVWAQLTGSEKLVPVVWNNGKVYFFQGNEYARYDIAQDRADSDDGSGNPYPRPIQNIWPGLFQENIDAAVFWPAPPPGGAEHKTVAYFFKGNQFMRYDVDADRADAADGAGRAYPQPISLKWPGIWTDRVDAVVVWPVPRSGRTVAYFFRDDQYIRFDVKRHRADPGYPKPIAGNWPNFKFPNGIDGAVAWPTTIEGKSVVYFFKGNQYMRYDVVADRADDQTGGGLGYPAPVAGNWPGLLTTPGGTDALAAFAQECDQAIGVSVPDFDVDSPLGTTVPTDHLTPATATYPDGTCDRPNVLNGKCDRGSRFRVLVNTPDAYVVAHARKMGLPQGQYGDVAIIQHNKVNGKTCFYQGALEDFHLSHDGKVKAPSKGVGNPAFWMTPSQIVNSKFPCVSCHDNGPIIRSPYLAQISGPNQLPGAGDITFNSDPEPYSFVGADFASWKAYKVEVNDNLCNNCHRMGVNNVSNTGIVGNNGTALDLGIKATDHSQESKHPHSATSPIWMTPGQVTFDQGAADAALAIKQCAEQFRPGMPFLPDSPSCKITQFTTP</sequence>
<protein>
    <submittedName>
        <fullName evidence="4">Hemopexin repeat-containing protein</fullName>
    </submittedName>
</protein>
<dbReference type="PANTHER" id="PTHR10201:SF323">
    <property type="entry name" value="MATRIX METALLOPROTEINASE-21"/>
    <property type="match status" value="1"/>
</dbReference>
<feature type="chain" id="PRO_5041743027" evidence="3">
    <location>
        <begin position="28"/>
        <end position="574"/>
    </location>
</feature>
<dbReference type="Gene3D" id="2.110.10.10">
    <property type="entry name" value="Hemopexin-like domain"/>
    <property type="match status" value="2"/>
</dbReference>
<organism evidence="4 5">
    <name type="scientific">Candidatus Nitrospira allomarina</name>
    <dbReference type="NCBI Taxonomy" id="3020900"/>
    <lineage>
        <taxon>Bacteria</taxon>
        <taxon>Pseudomonadati</taxon>
        <taxon>Nitrospirota</taxon>
        <taxon>Nitrospiria</taxon>
        <taxon>Nitrospirales</taxon>
        <taxon>Nitrospiraceae</taxon>
        <taxon>Nitrospira</taxon>
    </lineage>
</organism>
<dbReference type="EMBL" id="CP116967">
    <property type="protein sequence ID" value="WNM56370.1"/>
    <property type="molecule type" value="Genomic_DNA"/>
</dbReference>
<dbReference type="PROSITE" id="PS51642">
    <property type="entry name" value="HEMOPEXIN_2"/>
    <property type="match status" value="4"/>
</dbReference>
<keyword evidence="2" id="KW-0378">Hydrolase</keyword>
<dbReference type="InterPro" id="IPR036280">
    <property type="entry name" value="Multihaem_cyt_sf"/>
</dbReference>
<dbReference type="GO" id="GO:0008237">
    <property type="term" value="F:metallopeptidase activity"/>
    <property type="evidence" value="ECO:0007669"/>
    <property type="project" value="UniProtKB-KW"/>
</dbReference>
<evidence type="ECO:0000256" key="2">
    <source>
        <dbReference type="ARBA" id="ARBA00023049"/>
    </source>
</evidence>
<keyword evidence="5" id="KW-1185">Reference proteome</keyword>
<dbReference type="PANTHER" id="PTHR10201">
    <property type="entry name" value="MATRIX METALLOPROTEINASE"/>
    <property type="match status" value="1"/>
</dbReference>
<dbReference type="KEGG" id="nall:PP769_10270"/>
<keyword evidence="2" id="KW-0645">Protease</keyword>
<keyword evidence="2" id="KW-0482">Metalloprotease</keyword>
<proteinExistence type="predicted"/>
<evidence type="ECO:0000313" key="5">
    <source>
        <dbReference type="Proteomes" id="UP001302719"/>
    </source>
</evidence>
<dbReference type="CDD" id="cd00094">
    <property type="entry name" value="HX"/>
    <property type="match status" value="1"/>
</dbReference>
<dbReference type="RefSeq" id="WP_312639956.1">
    <property type="nucleotide sequence ID" value="NZ_CP116967.1"/>
</dbReference>
<keyword evidence="1" id="KW-0677">Repeat</keyword>
<feature type="signal peptide" evidence="3">
    <location>
        <begin position="1"/>
        <end position="27"/>
    </location>
</feature>
<keyword evidence="3" id="KW-0732">Signal</keyword>
<gene>
    <name evidence="4" type="ORF">PP769_10270</name>
</gene>
<dbReference type="Pfam" id="PF00045">
    <property type="entry name" value="Hemopexin"/>
    <property type="match status" value="2"/>
</dbReference>
<accession>A0AA96JR27</accession>
<dbReference type="AlphaFoldDB" id="A0AA96JR27"/>
<dbReference type="InterPro" id="IPR036375">
    <property type="entry name" value="Hemopexin-like_dom_sf"/>
</dbReference>
<evidence type="ECO:0000256" key="1">
    <source>
        <dbReference type="ARBA" id="ARBA00022737"/>
    </source>
</evidence>
<name>A0AA96JR27_9BACT</name>
<evidence type="ECO:0000256" key="3">
    <source>
        <dbReference type="SAM" id="SignalP"/>
    </source>
</evidence>
<dbReference type="SMART" id="SM00120">
    <property type="entry name" value="HX"/>
    <property type="match status" value="4"/>
</dbReference>
<evidence type="ECO:0000313" key="4">
    <source>
        <dbReference type="EMBL" id="WNM56370.1"/>
    </source>
</evidence>
<dbReference type="SUPFAM" id="SSF50923">
    <property type="entry name" value="Hemopexin-like domain"/>
    <property type="match status" value="1"/>
</dbReference>
<dbReference type="Proteomes" id="UP001302719">
    <property type="component" value="Chromosome"/>
</dbReference>
<dbReference type="InterPro" id="IPR000585">
    <property type="entry name" value="Hemopexin-like_dom"/>
</dbReference>